<evidence type="ECO:0000313" key="3">
    <source>
        <dbReference type="Proteomes" id="UP001168823"/>
    </source>
</evidence>
<gene>
    <name evidence="2" type="ORF">Q2100_05170</name>
</gene>
<keyword evidence="3" id="KW-1185">Reference proteome</keyword>
<organism evidence="2 3">
    <name type="scientific">Mycolicibacterium arseniciresistens</name>
    <dbReference type="NCBI Taxonomy" id="3062257"/>
    <lineage>
        <taxon>Bacteria</taxon>
        <taxon>Bacillati</taxon>
        <taxon>Actinomycetota</taxon>
        <taxon>Actinomycetes</taxon>
        <taxon>Mycobacteriales</taxon>
        <taxon>Mycobacteriaceae</taxon>
        <taxon>Mycolicibacterium</taxon>
    </lineage>
</organism>
<dbReference type="Proteomes" id="UP001168823">
    <property type="component" value="Unassembled WGS sequence"/>
</dbReference>
<feature type="transmembrane region" description="Helical" evidence="1">
    <location>
        <begin position="43"/>
        <end position="64"/>
    </location>
</feature>
<keyword evidence="1" id="KW-0472">Membrane</keyword>
<keyword evidence="1" id="KW-1133">Transmembrane helix</keyword>
<dbReference type="EMBL" id="JAUMSQ010000021">
    <property type="protein sequence ID" value="MDO3635132.1"/>
    <property type="molecule type" value="Genomic_DNA"/>
</dbReference>
<feature type="transmembrane region" description="Helical" evidence="1">
    <location>
        <begin position="109"/>
        <end position="132"/>
    </location>
</feature>
<reference evidence="2" key="1">
    <citation type="submission" date="2023-07" db="EMBL/GenBank/DDBJ databases">
        <title>Mycolicibacterium sp. nov., a novel bacterial species.</title>
        <authorList>
            <person name="Cao Y."/>
        </authorList>
    </citation>
    <scope>NUCLEOTIDE SEQUENCE</scope>
    <source>
        <strain evidence="2">KC 300</strain>
    </source>
</reference>
<comment type="caution">
    <text evidence="2">The sequence shown here is derived from an EMBL/GenBank/DDBJ whole genome shotgun (WGS) entry which is preliminary data.</text>
</comment>
<feature type="transmembrane region" description="Helical" evidence="1">
    <location>
        <begin position="84"/>
        <end position="102"/>
    </location>
</feature>
<proteinExistence type="predicted"/>
<dbReference type="RefSeq" id="WP_302913098.1">
    <property type="nucleotide sequence ID" value="NZ_JAUMSQ010000021.1"/>
</dbReference>
<feature type="transmembrane region" description="Helical" evidence="1">
    <location>
        <begin position="160"/>
        <end position="178"/>
    </location>
</feature>
<feature type="transmembrane region" description="Helical" evidence="1">
    <location>
        <begin position="199"/>
        <end position="219"/>
    </location>
</feature>
<evidence type="ECO:0000256" key="1">
    <source>
        <dbReference type="SAM" id="Phobius"/>
    </source>
</evidence>
<accession>A0ABT8UBI7</accession>
<sequence>MASLKRINAVRAAGARTSKGRPDTTRRLSGWQPLRIIRENTRAYLAMNGCMYGLFLAGFGAGLLFPALSEAQQTRLEDDGTAELVQSLIANPWLFALVILAVNTVKMCVLTIVLPSMIVPFAGIALFAYWAASTGVTLVPASDIGWVALIPHSVTVVIEFQAYILVLLGVYLLGKCWIRPGAVGAQNRREGYVEGLQRLGWLSLPAAILLIVGAVYEAFSLRYFVHPLAQWLL</sequence>
<keyword evidence="1" id="KW-0812">Transmembrane</keyword>
<protein>
    <submittedName>
        <fullName evidence="2">Stage II sporulation protein M</fullName>
    </submittedName>
</protein>
<evidence type="ECO:0000313" key="2">
    <source>
        <dbReference type="EMBL" id="MDO3635132.1"/>
    </source>
</evidence>
<name>A0ABT8UBI7_9MYCO</name>